<dbReference type="PANTHER" id="PTHR30572:SF4">
    <property type="entry name" value="ABC TRANSPORTER PERMEASE YTRF"/>
    <property type="match status" value="1"/>
</dbReference>
<feature type="domain" description="ABC3 transporter permease C-terminal" evidence="8">
    <location>
        <begin position="274"/>
        <end position="394"/>
    </location>
</feature>
<evidence type="ECO:0000256" key="2">
    <source>
        <dbReference type="ARBA" id="ARBA00022475"/>
    </source>
</evidence>
<dbReference type="GO" id="GO:0022857">
    <property type="term" value="F:transmembrane transporter activity"/>
    <property type="evidence" value="ECO:0007669"/>
    <property type="project" value="TreeGrafter"/>
</dbReference>
<dbReference type="InterPro" id="IPR025857">
    <property type="entry name" value="MacB_PCD"/>
</dbReference>
<evidence type="ECO:0000313" key="10">
    <source>
        <dbReference type="EMBL" id="PFG32488.1"/>
    </source>
</evidence>
<name>A0A2A9E0M0_9MICO</name>
<dbReference type="RefSeq" id="WP_098453851.1">
    <property type="nucleotide sequence ID" value="NZ_PDJG01000001.1"/>
</dbReference>
<evidence type="ECO:0000259" key="9">
    <source>
        <dbReference type="Pfam" id="PF12704"/>
    </source>
</evidence>
<feature type="domain" description="ABC3 transporter permease C-terminal" evidence="8">
    <location>
        <begin position="733"/>
        <end position="850"/>
    </location>
</feature>
<keyword evidence="2" id="KW-1003">Cell membrane</keyword>
<feature type="transmembrane region" description="Helical" evidence="7">
    <location>
        <begin position="444"/>
        <end position="472"/>
    </location>
</feature>
<keyword evidence="3 7" id="KW-0812">Transmembrane</keyword>
<feature type="transmembrane region" description="Helical" evidence="7">
    <location>
        <begin position="319"/>
        <end position="342"/>
    </location>
</feature>
<feature type="transmembrane region" description="Helical" evidence="7">
    <location>
        <begin position="505"/>
        <end position="523"/>
    </location>
</feature>
<gene>
    <name evidence="10" type="ORF">ATL42_0328</name>
</gene>
<dbReference type="GO" id="GO:0005886">
    <property type="term" value="C:plasma membrane"/>
    <property type="evidence" value="ECO:0007669"/>
    <property type="project" value="UniProtKB-SubCell"/>
</dbReference>
<comment type="subcellular location">
    <subcellularLocation>
        <location evidence="1">Cell membrane</location>
        <topology evidence="1">Multi-pass membrane protein</topology>
    </subcellularLocation>
</comment>
<accession>A0A2A9E0M0</accession>
<dbReference type="Pfam" id="PF02687">
    <property type="entry name" value="FtsX"/>
    <property type="match status" value="2"/>
</dbReference>
<sequence>MLALTFAQMRQSVGRLAAAGIAIVIGTAFVAATLLAGDVLKRAGFDSVAAGYGDADLVLVDDGEPRSGLGGLSSDDIDALRSLDGIAALDGVGRTFTTFAHRDRRASLPVIPTGSDPALQPLVATSGRMPAALGEVALPEATAERLHVGVGDEVGRARATFIAGPPGAGLDLESMITMVVVGLLDDPDGAFAMEGGAAVMTEESLLDGLPDEALPFFTGAVVALDAGADLPEVGATLAAAAPTGYDVLTKDEAAARTVSSLTAGADIFTGTILAFAAIALLVAALVIANTFQVLVAQRTRTLALLRCVGATKAQVHRSVVLEAATLGVVASVVGVALGSVLVQVAVMMLRGAELAVPVPPTITITAASVLVPLVVGTVVTILASLVPARAATRVAPLAALRPAESPSTDGAAGQARLVVCLVALVGGLTACVGAVLLTDHAAEVALFASVLGGCLSFVAILLCAVYWVPAVVRVVGRPLSRRGASAQLAAANTARNPRRTTATSTALLIGVTLVAMMSVAAATTRSSLDGTLDDTFPVDLSVASDAPGGRTPTPLSTELLDQLAAVDGVAHVTPLVSTEVTISWDGQTVLGTGTLRGVDPDDARAAVRSPGWFDGLTDDVVLLSQDLADAYDMPADAVLELTGPSGTVVLSTTITELPLLELIVTPAALAQVDAAAGITQAWVRLSDIDEAATTIDTVRETLSEDAVTISGAALERATIQQLIDAILAVTVGLLGIAVLIAFVGVANTLSLSVLERRRESATLRAIGLSRRQLRSTLAIEGMLIAGVGAVAGVVLGLGYGWMGAAVVLGSFADIHLSVPWLQLTSIVAVALAAGLLASVLPARSAARTSPVEALAVE</sequence>
<dbReference type="PANTHER" id="PTHR30572">
    <property type="entry name" value="MEMBRANE COMPONENT OF TRANSPORTER-RELATED"/>
    <property type="match status" value="1"/>
</dbReference>
<dbReference type="Proteomes" id="UP000225548">
    <property type="component" value="Unassembled WGS sequence"/>
</dbReference>
<comment type="caution">
    <text evidence="10">The sequence shown here is derived from an EMBL/GenBank/DDBJ whole genome shotgun (WGS) entry which is preliminary data.</text>
</comment>
<feature type="transmembrane region" description="Helical" evidence="7">
    <location>
        <begin position="272"/>
        <end position="296"/>
    </location>
</feature>
<evidence type="ECO:0000256" key="3">
    <source>
        <dbReference type="ARBA" id="ARBA00022692"/>
    </source>
</evidence>
<evidence type="ECO:0000256" key="6">
    <source>
        <dbReference type="ARBA" id="ARBA00038076"/>
    </source>
</evidence>
<evidence type="ECO:0000259" key="8">
    <source>
        <dbReference type="Pfam" id="PF02687"/>
    </source>
</evidence>
<dbReference type="InterPro" id="IPR003838">
    <property type="entry name" value="ABC3_permease_C"/>
</dbReference>
<dbReference type="InterPro" id="IPR050250">
    <property type="entry name" value="Macrolide_Exporter_MacB"/>
</dbReference>
<evidence type="ECO:0000256" key="5">
    <source>
        <dbReference type="ARBA" id="ARBA00023136"/>
    </source>
</evidence>
<proteinExistence type="inferred from homology"/>
<feature type="transmembrane region" description="Helical" evidence="7">
    <location>
        <begin position="820"/>
        <end position="840"/>
    </location>
</feature>
<organism evidence="10 11">
    <name type="scientific">Sanguibacter antarcticus</name>
    <dbReference type="NCBI Taxonomy" id="372484"/>
    <lineage>
        <taxon>Bacteria</taxon>
        <taxon>Bacillati</taxon>
        <taxon>Actinomycetota</taxon>
        <taxon>Actinomycetes</taxon>
        <taxon>Micrococcales</taxon>
        <taxon>Sanguibacteraceae</taxon>
        <taxon>Sanguibacter</taxon>
    </lineage>
</organism>
<feature type="domain" description="MacB-like periplasmic core" evidence="9">
    <location>
        <begin position="502"/>
        <end position="691"/>
    </location>
</feature>
<protein>
    <submittedName>
        <fullName evidence="10">Putative ABC transport system permease protein</fullName>
    </submittedName>
</protein>
<dbReference type="Pfam" id="PF12704">
    <property type="entry name" value="MacB_PCD"/>
    <property type="match status" value="2"/>
</dbReference>
<dbReference type="AlphaFoldDB" id="A0A2A9E0M0"/>
<comment type="similarity">
    <text evidence="6">Belongs to the ABC-4 integral membrane protein family.</text>
</comment>
<evidence type="ECO:0000313" key="11">
    <source>
        <dbReference type="Proteomes" id="UP000225548"/>
    </source>
</evidence>
<dbReference type="EMBL" id="PDJG01000001">
    <property type="protein sequence ID" value="PFG32488.1"/>
    <property type="molecule type" value="Genomic_DNA"/>
</dbReference>
<keyword evidence="11" id="KW-1185">Reference proteome</keyword>
<dbReference type="OrthoDB" id="9780560at2"/>
<keyword evidence="5 7" id="KW-0472">Membrane</keyword>
<keyword evidence="4 7" id="KW-1133">Transmembrane helix</keyword>
<evidence type="ECO:0000256" key="4">
    <source>
        <dbReference type="ARBA" id="ARBA00022989"/>
    </source>
</evidence>
<evidence type="ECO:0000256" key="7">
    <source>
        <dbReference type="SAM" id="Phobius"/>
    </source>
</evidence>
<feature type="transmembrane region" description="Helical" evidence="7">
    <location>
        <begin position="417"/>
        <end position="438"/>
    </location>
</feature>
<feature type="transmembrane region" description="Helical" evidence="7">
    <location>
        <begin position="362"/>
        <end position="386"/>
    </location>
</feature>
<feature type="domain" description="MacB-like periplasmic core" evidence="9">
    <location>
        <begin position="21"/>
        <end position="238"/>
    </location>
</feature>
<reference evidence="10 11" key="1">
    <citation type="submission" date="2017-10" db="EMBL/GenBank/DDBJ databases">
        <title>Sequencing the genomes of 1000 actinobacteria strains.</title>
        <authorList>
            <person name="Klenk H.-P."/>
        </authorList>
    </citation>
    <scope>NUCLEOTIDE SEQUENCE [LARGE SCALE GENOMIC DNA]</scope>
    <source>
        <strain evidence="10 11">DSM 18966</strain>
    </source>
</reference>
<feature type="transmembrane region" description="Helical" evidence="7">
    <location>
        <begin position="775"/>
        <end position="800"/>
    </location>
</feature>
<feature type="transmembrane region" description="Helical" evidence="7">
    <location>
        <begin position="725"/>
        <end position="754"/>
    </location>
</feature>
<evidence type="ECO:0000256" key="1">
    <source>
        <dbReference type="ARBA" id="ARBA00004651"/>
    </source>
</evidence>